<evidence type="ECO:0000313" key="4">
    <source>
        <dbReference type="Proteomes" id="UP000253426"/>
    </source>
</evidence>
<sequence length="314" mass="34263">MGFITLSPAHLCAELTDEQKKVPLEVDTKDASLAKVVLLAGTPSNKPGQHEYFAGCALMLDWLKQQPGVWPVMVAEGWPKDESILKGAKSVVCYMDGGDKFALLEPARWQRISQLMDEGAGLIMLHQAVEVPEAQAAQFKSWMGGVWQKDIGNRGHWDMSFDSIPQHDTTRGVKPFAAPKDGWLFNLHFADRGVTPLLTGQVPDKSRTTEDAKSHAGRAEVIAWAYERANGGRSVGFTGCDLHSAWGIESQRRFMVNSILWASKLPVPDAGTTVPACSDDDLKKNWDRKALILRGKPAQPAATSPTASTTGNSQ</sequence>
<proteinExistence type="predicted"/>
<dbReference type="AlphaFoldDB" id="A0A366HUM1"/>
<protein>
    <submittedName>
        <fullName evidence="3">Trehalose utilization protein</fullName>
    </submittedName>
</protein>
<accession>A0A366HUM1</accession>
<dbReference type="InterPro" id="IPR029010">
    <property type="entry name" value="ThuA-like"/>
</dbReference>
<gene>
    <name evidence="3" type="ORF">DES53_101347</name>
</gene>
<dbReference type="Pfam" id="PF06283">
    <property type="entry name" value="ThuA"/>
    <property type="match status" value="1"/>
</dbReference>
<evidence type="ECO:0000313" key="3">
    <source>
        <dbReference type="EMBL" id="RBP47550.1"/>
    </source>
</evidence>
<keyword evidence="4" id="KW-1185">Reference proteome</keyword>
<dbReference type="SUPFAM" id="SSF52317">
    <property type="entry name" value="Class I glutamine amidotransferase-like"/>
    <property type="match status" value="1"/>
</dbReference>
<feature type="region of interest" description="Disordered" evidence="1">
    <location>
        <begin position="293"/>
        <end position="314"/>
    </location>
</feature>
<name>A0A366HUM1_9BACT</name>
<evidence type="ECO:0000259" key="2">
    <source>
        <dbReference type="Pfam" id="PF06283"/>
    </source>
</evidence>
<dbReference type="EMBL" id="QNRR01000001">
    <property type="protein sequence ID" value="RBP47550.1"/>
    <property type="molecule type" value="Genomic_DNA"/>
</dbReference>
<dbReference type="Proteomes" id="UP000253426">
    <property type="component" value="Unassembled WGS sequence"/>
</dbReference>
<organism evidence="3 4">
    <name type="scientific">Roseimicrobium gellanilyticum</name>
    <dbReference type="NCBI Taxonomy" id="748857"/>
    <lineage>
        <taxon>Bacteria</taxon>
        <taxon>Pseudomonadati</taxon>
        <taxon>Verrucomicrobiota</taxon>
        <taxon>Verrucomicrobiia</taxon>
        <taxon>Verrucomicrobiales</taxon>
        <taxon>Verrucomicrobiaceae</taxon>
        <taxon>Roseimicrobium</taxon>
    </lineage>
</organism>
<feature type="domain" description="ThuA-like" evidence="2">
    <location>
        <begin position="82"/>
        <end position="262"/>
    </location>
</feature>
<dbReference type="Gene3D" id="3.40.50.880">
    <property type="match status" value="1"/>
</dbReference>
<dbReference type="InterPro" id="IPR029062">
    <property type="entry name" value="Class_I_gatase-like"/>
</dbReference>
<feature type="compositionally biased region" description="Low complexity" evidence="1">
    <location>
        <begin position="297"/>
        <end position="314"/>
    </location>
</feature>
<comment type="caution">
    <text evidence="3">The sequence shown here is derived from an EMBL/GenBank/DDBJ whole genome shotgun (WGS) entry which is preliminary data.</text>
</comment>
<reference evidence="3 4" key="1">
    <citation type="submission" date="2018-06" db="EMBL/GenBank/DDBJ databases">
        <title>Genomic Encyclopedia of Type Strains, Phase IV (KMG-IV): sequencing the most valuable type-strain genomes for metagenomic binning, comparative biology and taxonomic classification.</title>
        <authorList>
            <person name="Goeker M."/>
        </authorList>
    </citation>
    <scope>NUCLEOTIDE SEQUENCE [LARGE SCALE GENOMIC DNA]</scope>
    <source>
        <strain evidence="3 4">DSM 25532</strain>
    </source>
</reference>
<evidence type="ECO:0000256" key="1">
    <source>
        <dbReference type="SAM" id="MobiDB-lite"/>
    </source>
</evidence>